<organism evidence="3">
    <name type="scientific">Physcomitrium patens</name>
    <name type="common">Spreading-leaved earth moss</name>
    <name type="synonym">Physcomitrella patens</name>
    <dbReference type="NCBI Taxonomy" id="3218"/>
    <lineage>
        <taxon>Eukaryota</taxon>
        <taxon>Viridiplantae</taxon>
        <taxon>Streptophyta</taxon>
        <taxon>Embryophyta</taxon>
        <taxon>Bryophyta</taxon>
        <taxon>Bryophytina</taxon>
        <taxon>Bryopsida</taxon>
        <taxon>Funariidae</taxon>
        <taxon>Funariales</taxon>
        <taxon>Funariaceae</taxon>
        <taxon>Physcomitrium</taxon>
    </lineage>
</organism>
<feature type="transmembrane region" description="Helical" evidence="2">
    <location>
        <begin position="294"/>
        <end position="311"/>
    </location>
</feature>
<dbReference type="EMBL" id="ABEU02000012">
    <property type="protein sequence ID" value="PNR43816.1"/>
    <property type="molecule type" value="Genomic_DNA"/>
</dbReference>
<dbReference type="PANTHER" id="PTHR33927:SF1">
    <property type="entry name" value="TRANSMEMBRANE PROTEIN"/>
    <property type="match status" value="1"/>
</dbReference>
<reference evidence="4" key="3">
    <citation type="submission" date="2020-12" db="UniProtKB">
        <authorList>
            <consortium name="EnsemblPlants"/>
        </authorList>
    </citation>
    <scope>IDENTIFICATION</scope>
</reference>
<dbReference type="OMA" id="MYRRATM"/>
<dbReference type="EnsemblPlants" id="Pp3c12_12860V3.1">
    <property type="protein sequence ID" value="Pp3c12_12860V3.1"/>
    <property type="gene ID" value="Pp3c12_12860"/>
</dbReference>
<proteinExistence type="predicted"/>
<evidence type="ECO:0000256" key="2">
    <source>
        <dbReference type="SAM" id="Phobius"/>
    </source>
</evidence>
<dbReference type="InterPro" id="IPR052979">
    <property type="entry name" value="Adenylate-forming_domain"/>
</dbReference>
<protein>
    <recommendedName>
        <fullName evidence="6">Integral membrane protein TmpA</fullName>
    </recommendedName>
</protein>
<sequence length="517" mass="57118">MEPLTMEPSRKSSSRRSNARRSSARIHDLAITILEDGTIDMMPAVDMDPAAAVYFEKGAEVLLGKEIPVTTPPPAKDPPKSTKSTRSDKSRLAVLLKEQDWFSIYKRFAAISFLTNVVLFSVAVSGHWPCARDNAALLSLANVVVLSLCRNEVFLRMVFWLTVLLFGHSWVPLRLKLWITHALQNLGGIHAGCGVASLLWAVYALAWLAEHIHRVPKSSVAILSVVFVLLLICCLAACPLVRHVHHNVFENAHRLCGWAALGLIWAFIVISATYDPFTGDFYTNGDRIVRRVDIWFAAGLTVVIFLPWTLIRRVPVRASSPDESVSLITFPDGLPVGVLGRIARNPLKEWHAFGIGSDGFSKNIMICGAVGDFTKRLVTHPPTHLWTRTVRFAGVAYLANMYKRAVFVGTGSGLGPFLSFIMQPSKVDVHLIWIAKDIPKAYGRKITKILDRYPQEKLIVHDTAFMGRPNLVKLVVDRVRECGAEMVIVTSNPAGSKKVIDGCAEAGIPAYGPIWDS</sequence>
<reference evidence="3 5" key="2">
    <citation type="journal article" date="2018" name="Plant J.">
        <title>The Physcomitrella patens chromosome-scale assembly reveals moss genome structure and evolution.</title>
        <authorList>
            <person name="Lang D."/>
            <person name="Ullrich K.K."/>
            <person name="Murat F."/>
            <person name="Fuchs J."/>
            <person name="Jenkins J."/>
            <person name="Haas F.B."/>
            <person name="Piednoel M."/>
            <person name="Gundlach H."/>
            <person name="Van Bel M."/>
            <person name="Meyberg R."/>
            <person name="Vives C."/>
            <person name="Morata J."/>
            <person name="Symeonidi A."/>
            <person name="Hiss M."/>
            <person name="Muchero W."/>
            <person name="Kamisugi Y."/>
            <person name="Saleh O."/>
            <person name="Blanc G."/>
            <person name="Decker E.L."/>
            <person name="van Gessel N."/>
            <person name="Grimwood J."/>
            <person name="Hayes R.D."/>
            <person name="Graham S.W."/>
            <person name="Gunter L.E."/>
            <person name="McDaniel S.F."/>
            <person name="Hoernstein S.N.W."/>
            <person name="Larsson A."/>
            <person name="Li F.W."/>
            <person name="Perroud P.F."/>
            <person name="Phillips J."/>
            <person name="Ranjan P."/>
            <person name="Rokshar D.S."/>
            <person name="Rothfels C.J."/>
            <person name="Schneider L."/>
            <person name="Shu S."/>
            <person name="Stevenson D.W."/>
            <person name="Thummler F."/>
            <person name="Tillich M."/>
            <person name="Villarreal Aguilar J.C."/>
            <person name="Widiez T."/>
            <person name="Wong G.K."/>
            <person name="Wymore A."/>
            <person name="Zhang Y."/>
            <person name="Zimmer A.D."/>
            <person name="Quatrano R.S."/>
            <person name="Mayer K.F.X."/>
            <person name="Goodstein D."/>
            <person name="Casacuberta J.M."/>
            <person name="Vandepoele K."/>
            <person name="Reski R."/>
            <person name="Cuming A.C."/>
            <person name="Tuskan G.A."/>
            <person name="Maumus F."/>
            <person name="Salse J."/>
            <person name="Schmutz J."/>
            <person name="Rensing S.A."/>
        </authorList>
    </citation>
    <scope>NUCLEOTIDE SEQUENCE [LARGE SCALE GENOMIC DNA]</scope>
    <source>
        <strain evidence="4 5">cv. Gransden 2004</strain>
    </source>
</reference>
<dbReference type="EnsemblPlants" id="Pp3c12_12860V3.2">
    <property type="protein sequence ID" value="Pp3c12_12860V3.2"/>
    <property type="gene ID" value="Pp3c12_12860"/>
</dbReference>
<feature type="compositionally biased region" description="Basic residues" evidence="1">
    <location>
        <begin position="12"/>
        <end position="23"/>
    </location>
</feature>
<evidence type="ECO:0000313" key="5">
    <source>
        <dbReference type="Proteomes" id="UP000006727"/>
    </source>
</evidence>
<keyword evidence="2" id="KW-0472">Membrane</keyword>
<feature type="transmembrane region" description="Helical" evidence="2">
    <location>
        <begin position="255"/>
        <end position="274"/>
    </location>
</feature>
<evidence type="ECO:0000313" key="3">
    <source>
        <dbReference type="EMBL" id="PNR43816.1"/>
    </source>
</evidence>
<evidence type="ECO:0008006" key="6">
    <source>
        <dbReference type="Google" id="ProtNLM"/>
    </source>
</evidence>
<feature type="transmembrane region" description="Helical" evidence="2">
    <location>
        <begin position="108"/>
        <end position="128"/>
    </location>
</feature>
<keyword evidence="2" id="KW-1133">Transmembrane helix</keyword>
<evidence type="ECO:0000313" key="4">
    <source>
        <dbReference type="EnsemblPlants" id="Pp3c12_12860V3.1"/>
    </source>
</evidence>
<dbReference type="InterPro" id="IPR039261">
    <property type="entry name" value="FNR_nucleotide-bd"/>
</dbReference>
<reference evidence="3 5" key="1">
    <citation type="journal article" date="2008" name="Science">
        <title>The Physcomitrella genome reveals evolutionary insights into the conquest of land by plants.</title>
        <authorList>
            <person name="Rensing S."/>
            <person name="Lang D."/>
            <person name="Zimmer A."/>
            <person name="Terry A."/>
            <person name="Salamov A."/>
            <person name="Shapiro H."/>
            <person name="Nishiyama T."/>
            <person name="Perroud P.-F."/>
            <person name="Lindquist E."/>
            <person name="Kamisugi Y."/>
            <person name="Tanahashi T."/>
            <person name="Sakakibara K."/>
            <person name="Fujita T."/>
            <person name="Oishi K."/>
            <person name="Shin-I T."/>
            <person name="Kuroki Y."/>
            <person name="Toyoda A."/>
            <person name="Suzuki Y."/>
            <person name="Hashimoto A."/>
            <person name="Yamaguchi K."/>
            <person name="Sugano A."/>
            <person name="Kohara Y."/>
            <person name="Fujiyama A."/>
            <person name="Anterola A."/>
            <person name="Aoki S."/>
            <person name="Ashton N."/>
            <person name="Barbazuk W.B."/>
            <person name="Barker E."/>
            <person name="Bennetzen J."/>
            <person name="Bezanilla M."/>
            <person name="Blankenship R."/>
            <person name="Cho S.H."/>
            <person name="Dutcher S."/>
            <person name="Estelle M."/>
            <person name="Fawcett J.A."/>
            <person name="Gundlach H."/>
            <person name="Hanada K."/>
            <person name="Heyl A."/>
            <person name="Hicks K.A."/>
            <person name="Hugh J."/>
            <person name="Lohr M."/>
            <person name="Mayer K."/>
            <person name="Melkozernov A."/>
            <person name="Murata T."/>
            <person name="Nelson D."/>
            <person name="Pils B."/>
            <person name="Prigge M."/>
            <person name="Reiss B."/>
            <person name="Renner T."/>
            <person name="Rombauts S."/>
            <person name="Rushton P."/>
            <person name="Sanderfoot A."/>
            <person name="Schween G."/>
            <person name="Shiu S.-H."/>
            <person name="Stueber K."/>
            <person name="Theodoulou F.L."/>
            <person name="Tu H."/>
            <person name="Van de Peer Y."/>
            <person name="Verrier P.J."/>
            <person name="Waters E."/>
            <person name="Wood A."/>
            <person name="Yang L."/>
            <person name="Cove D."/>
            <person name="Cuming A."/>
            <person name="Hasebe M."/>
            <person name="Lucas S."/>
            <person name="Mishler D.B."/>
            <person name="Reski R."/>
            <person name="Grigoriev I."/>
            <person name="Quatrano R.S."/>
            <person name="Boore J.L."/>
        </authorList>
    </citation>
    <scope>NUCLEOTIDE SEQUENCE [LARGE SCALE GENOMIC DNA]</scope>
    <source>
        <strain evidence="4 5">cv. Gransden 2004</strain>
    </source>
</reference>
<dbReference type="PANTHER" id="PTHR33927">
    <property type="entry name" value="TRANSMEMBRANE PROTEIN"/>
    <property type="match status" value="1"/>
</dbReference>
<name>A0A2K1JQV7_PHYPA</name>
<feature type="transmembrane region" description="Helical" evidence="2">
    <location>
        <begin position="185"/>
        <end position="208"/>
    </location>
</feature>
<dbReference type="OrthoDB" id="3142841at2759"/>
<dbReference type="SUPFAM" id="SSF52343">
    <property type="entry name" value="Ferredoxin reductase-like, C-terminal NADP-linked domain"/>
    <property type="match status" value="1"/>
</dbReference>
<dbReference type="Gramene" id="Pp3c12_12860V3.2">
    <property type="protein sequence ID" value="Pp3c12_12860V3.2"/>
    <property type="gene ID" value="Pp3c12_12860"/>
</dbReference>
<dbReference type="Gramene" id="Pp3c12_12860V3.1">
    <property type="protein sequence ID" value="Pp3c12_12860V3.1"/>
    <property type="gene ID" value="Pp3c12_12860"/>
</dbReference>
<evidence type="ECO:0000256" key="1">
    <source>
        <dbReference type="SAM" id="MobiDB-lite"/>
    </source>
</evidence>
<gene>
    <name evidence="4" type="primary">LOC112289510</name>
    <name evidence="3" type="ORF">PHYPA_016199</name>
</gene>
<keyword evidence="5" id="KW-1185">Reference proteome</keyword>
<dbReference type="PaxDb" id="3218-PP1S261_10V6.1"/>
<dbReference type="AlphaFoldDB" id="A0A2K1JQV7"/>
<keyword evidence="2" id="KW-0812">Transmembrane</keyword>
<feature type="compositionally biased region" description="Basic and acidic residues" evidence="1">
    <location>
        <begin position="77"/>
        <end position="86"/>
    </location>
</feature>
<feature type="transmembrane region" description="Helical" evidence="2">
    <location>
        <begin position="153"/>
        <end position="173"/>
    </location>
</feature>
<feature type="transmembrane region" description="Helical" evidence="2">
    <location>
        <begin position="220"/>
        <end position="243"/>
    </location>
</feature>
<accession>A0A2K1JQV7</accession>
<feature type="region of interest" description="Disordered" evidence="1">
    <location>
        <begin position="66"/>
        <end position="86"/>
    </location>
</feature>
<feature type="region of interest" description="Disordered" evidence="1">
    <location>
        <begin position="1"/>
        <end position="23"/>
    </location>
</feature>
<dbReference type="Proteomes" id="UP000006727">
    <property type="component" value="Chromosome 12"/>
</dbReference>